<gene>
    <name evidence="2" type="ORF">BJBARM4_0678</name>
</gene>
<keyword evidence="1" id="KW-1133">Transmembrane helix</keyword>
<evidence type="ECO:0000313" key="3">
    <source>
        <dbReference type="Proteomes" id="UP000009375"/>
    </source>
</evidence>
<dbReference type="AlphaFoldDB" id="D2EFZ6"/>
<dbReference type="Proteomes" id="UP000009375">
    <property type="component" value="Unassembled WGS sequence"/>
</dbReference>
<dbReference type="EMBL" id="GG730050">
    <property type="protein sequence ID" value="EEZ92736.1"/>
    <property type="molecule type" value="Genomic_DNA"/>
</dbReference>
<protein>
    <submittedName>
        <fullName evidence="2">Uncharacterized protein</fullName>
    </submittedName>
</protein>
<name>D2EFZ6_PARA4</name>
<proteinExistence type="predicted"/>
<evidence type="ECO:0000313" key="2">
    <source>
        <dbReference type="EMBL" id="EEZ92736.1"/>
    </source>
</evidence>
<keyword evidence="1" id="KW-0472">Membrane</keyword>
<reference evidence="2 3" key="1">
    <citation type="journal article" date="2010" name="Proc. Natl. Acad. Sci. U.S.A.">
        <title>Enigmatic, ultrasmall, uncultivated Archaea.</title>
        <authorList>
            <person name="Baker B.J."/>
            <person name="Comolli L.R."/>
            <person name="Dick G.J."/>
            <person name="Hauser L.J."/>
            <person name="Hyatt D."/>
            <person name="Dill B.D."/>
            <person name="Land M.L."/>
            <person name="Verberkmoes N.C."/>
            <person name="Hettich R.L."/>
            <person name="Banfield J.F."/>
        </authorList>
    </citation>
    <scope>NUCLEOTIDE SEQUENCE [LARGE SCALE GENOMIC DNA]</scope>
</reference>
<keyword evidence="1" id="KW-0812">Transmembrane</keyword>
<evidence type="ECO:0000256" key="1">
    <source>
        <dbReference type="SAM" id="Phobius"/>
    </source>
</evidence>
<feature type="transmembrane region" description="Helical" evidence="1">
    <location>
        <begin position="12"/>
        <end position="31"/>
    </location>
</feature>
<sequence length="175" mass="19488">MNRKGQIFTIDLLIALFIFLLLFTTVLLFLYSNADINNSYSSYYSQITSDYINNLAVQGANSLLGSGGYPSDWYTLSCSQIKQLGLMHNNLEASPNKLYAITTLPVSCMSLLLRAGDSFNITFYYLNGSMLKINGKGITGGYPIDYSSSYVASIQRFIVLSPGNEIIRLSYTEWS</sequence>
<accession>D2EFZ6</accession>
<organism evidence="2 3">
    <name type="scientific">Candidatus Parvarchaeum acidiphilum ARMAN-4</name>
    <dbReference type="NCBI Taxonomy" id="662760"/>
    <lineage>
        <taxon>Archaea</taxon>
        <taxon>Candidatus Parvarchaeota</taxon>
        <taxon>Candidatus Parvarchaeum</taxon>
    </lineage>
</organism>